<reference evidence="1" key="1">
    <citation type="submission" date="2020-05" db="UniProtKB">
        <authorList>
            <consortium name="EnsemblMetazoa"/>
        </authorList>
    </citation>
    <scope>IDENTIFICATION</scope>
    <source>
        <strain evidence="1">TTRI</strain>
    </source>
</reference>
<proteinExistence type="predicted"/>
<dbReference type="Proteomes" id="UP000078200">
    <property type="component" value="Unassembled WGS sequence"/>
</dbReference>
<name>A0A1A9VI43_GLOAU</name>
<dbReference type="VEuPathDB" id="VectorBase:GAUT038223"/>
<evidence type="ECO:0000313" key="1">
    <source>
        <dbReference type="EnsemblMetazoa" id="GAUT038223-PA"/>
    </source>
</evidence>
<dbReference type="AlphaFoldDB" id="A0A1A9VI43"/>
<protein>
    <submittedName>
        <fullName evidence="1">Uncharacterized protein</fullName>
    </submittedName>
</protein>
<accession>A0A1A9VI43</accession>
<evidence type="ECO:0000313" key="2">
    <source>
        <dbReference type="Proteomes" id="UP000078200"/>
    </source>
</evidence>
<keyword evidence="2" id="KW-1185">Reference proteome</keyword>
<organism evidence="1 2">
    <name type="scientific">Glossina austeni</name>
    <name type="common">Savannah tsetse fly</name>
    <dbReference type="NCBI Taxonomy" id="7395"/>
    <lineage>
        <taxon>Eukaryota</taxon>
        <taxon>Metazoa</taxon>
        <taxon>Ecdysozoa</taxon>
        <taxon>Arthropoda</taxon>
        <taxon>Hexapoda</taxon>
        <taxon>Insecta</taxon>
        <taxon>Pterygota</taxon>
        <taxon>Neoptera</taxon>
        <taxon>Endopterygota</taxon>
        <taxon>Diptera</taxon>
        <taxon>Brachycera</taxon>
        <taxon>Muscomorpha</taxon>
        <taxon>Hippoboscoidea</taxon>
        <taxon>Glossinidae</taxon>
        <taxon>Glossina</taxon>
    </lineage>
</organism>
<sequence length="246" mass="27547">MVSLTDCEMSSLSKELFRTRGWLHLSSTLPLSRACSLFLSLYSAANRLISLKAMNVVCVLHEIVGVDFFFNALEFVVTCVEVSGDGRKLKDELDEVHCPAAVSVAGSAPVAESVLALGTPPSFPLRFEYDRWKLPKCSSDDKEDEFLTLNKIYLETIVYQFPSIVMILAIGQVYALGDFCIRIRDNRTVNNTAARWENVEEESSSSPAACLRIIVKTVSTCKLQMHFVMKLRQLKAQRNKNNVNVI</sequence>
<dbReference type="EnsemblMetazoa" id="GAUT038223-RA">
    <property type="protein sequence ID" value="GAUT038223-PA"/>
    <property type="gene ID" value="GAUT038223"/>
</dbReference>